<organism evidence="2 3">
    <name type="scientific">Mesomycoplasma ovipneumoniae 14811</name>
    <dbReference type="NCBI Taxonomy" id="1188239"/>
    <lineage>
        <taxon>Bacteria</taxon>
        <taxon>Bacillati</taxon>
        <taxon>Mycoplasmatota</taxon>
        <taxon>Mycoplasmoidales</taxon>
        <taxon>Metamycoplasmataceae</taxon>
        <taxon>Mesomycoplasma</taxon>
    </lineage>
</organism>
<comment type="caution">
    <text evidence="2">The sequence shown here is derived from an EMBL/GenBank/DDBJ whole genome shotgun (WGS) entry which is preliminary data.</text>
</comment>
<sequence length="178" mass="20949">MVIKNVRLDSDSYEFAKFLYRKTLVKARVFQILFWTVSIFSIFFGFFSTLMGIFKLASPKLSEFEPFANFFISTDENGAKVDQWPIFVLWINLSISIINSLFALFLIKPRWIRNQEINDFLKIEIILFETKTGKYANSQNLQIELFNSICKFLGILKALENKQKEQKTNIDKKEQTNE</sequence>
<keyword evidence="1" id="KW-0472">Membrane</keyword>
<proteinExistence type="predicted"/>
<dbReference type="InterPro" id="IPR025325">
    <property type="entry name" value="DUF4231"/>
</dbReference>
<keyword evidence="1" id="KW-1133">Transmembrane helix</keyword>
<feature type="transmembrane region" description="Helical" evidence="1">
    <location>
        <begin position="84"/>
        <end position="107"/>
    </location>
</feature>
<keyword evidence="1" id="KW-0812">Transmembrane</keyword>
<evidence type="ECO:0000256" key="1">
    <source>
        <dbReference type="SAM" id="Phobius"/>
    </source>
</evidence>
<reference evidence="2 3" key="1">
    <citation type="submission" date="2014-03" db="EMBL/GenBank/DDBJ databases">
        <title>Genome sequence of Mycoplasma ovipneumoniae strain 14811.</title>
        <authorList>
            <person name="Sirand-Pugnet P."/>
            <person name="Breton M."/>
            <person name="Dordet-Frisoni E."/>
            <person name="Baranowski E."/>
            <person name="Barre A."/>
            <person name="Couture C."/>
            <person name="Dupuy V."/>
            <person name="Gaurivaud P."/>
            <person name="Jacob D."/>
            <person name="Lemaitre C."/>
            <person name="Manso-Silvan L."/>
            <person name="Nikolski M."/>
            <person name="Nouvel L.-X."/>
            <person name="Poumarat F."/>
            <person name="Tardy F."/>
            <person name="Thebault P."/>
            <person name="Theil S."/>
            <person name="Citti C."/>
            <person name="Thiaucourt F."/>
            <person name="Blanchard A."/>
        </authorList>
    </citation>
    <scope>NUCLEOTIDE SEQUENCE [LARGE SCALE GENOMIC DNA]</scope>
    <source>
        <strain evidence="2 3">14811</strain>
    </source>
</reference>
<evidence type="ECO:0000313" key="2">
    <source>
        <dbReference type="EMBL" id="EXU60819.1"/>
    </source>
</evidence>
<evidence type="ECO:0000313" key="3">
    <source>
        <dbReference type="Proteomes" id="UP000020977"/>
    </source>
</evidence>
<gene>
    <name evidence="2" type="ORF">MOVI_6930</name>
</gene>
<dbReference type="RefSeq" id="WP_044284509.1">
    <property type="nucleotide sequence ID" value="NZ_JFAD01000037.1"/>
</dbReference>
<accession>A0A014L5T4</accession>
<dbReference type="STRING" id="1188239.MOVI_6930"/>
<dbReference type="eggNOG" id="ENOG5031YG6">
    <property type="taxonomic scope" value="Bacteria"/>
</dbReference>
<feature type="transmembrane region" description="Helical" evidence="1">
    <location>
        <begin position="32"/>
        <end position="54"/>
    </location>
</feature>
<dbReference type="EMBL" id="JFAD01000037">
    <property type="protein sequence ID" value="EXU60819.1"/>
    <property type="molecule type" value="Genomic_DNA"/>
</dbReference>
<dbReference type="Pfam" id="PF14015">
    <property type="entry name" value="DUF4231"/>
    <property type="match status" value="1"/>
</dbReference>
<dbReference type="Proteomes" id="UP000020977">
    <property type="component" value="Unassembled WGS sequence"/>
</dbReference>
<protein>
    <recommendedName>
        <fullName evidence="4">DUF4231 domain-containing protein</fullName>
    </recommendedName>
</protein>
<dbReference type="AlphaFoldDB" id="A0A014L5T4"/>
<dbReference type="PATRIC" id="fig|1188239.3.peg.1642"/>
<name>A0A014L5T4_9BACT</name>
<evidence type="ECO:0008006" key="4">
    <source>
        <dbReference type="Google" id="ProtNLM"/>
    </source>
</evidence>